<gene>
    <name evidence="11" type="ORF">K490DRAFT_44581</name>
</gene>
<feature type="compositionally biased region" description="Basic and acidic residues" evidence="8">
    <location>
        <begin position="567"/>
        <end position="578"/>
    </location>
</feature>
<comment type="similarity">
    <text evidence="7">Belongs to the major facilitator superfamily. DHA1 family. Polyamines/proton antiporter (TC 2.A.1.2.16) subfamily.</text>
</comment>
<feature type="domain" description="Major facilitator superfamily (MFS) profile" evidence="10">
    <location>
        <begin position="69"/>
        <end position="497"/>
    </location>
</feature>
<evidence type="ECO:0000313" key="12">
    <source>
        <dbReference type="Proteomes" id="UP000799776"/>
    </source>
</evidence>
<feature type="transmembrane region" description="Helical" evidence="9">
    <location>
        <begin position="378"/>
        <end position="399"/>
    </location>
</feature>
<feature type="transmembrane region" description="Helical" evidence="9">
    <location>
        <begin position="464"/>
        <end position="492"/>
    </location>
</feature>
<evidence type="ECO:0000256" key="4">
    <source>
        <dbReference type="ARBA" id="ARBA00022692"/>
    </source>
</evidence>
<evidence type="ECO:0000256" key="1">
    <source>
        <dbReference type="ARBA" id="ARBA00004651"/>
    </source>
</evidence>
<feature type="transmembrane region" description="Helical" evidence="9">
    <location>
        <begin position="194"/>
        <end position="215"/>
    </location>
</feature>
<evidence type="ECO:0000256" key="2">
    <source>
        <dbReference type="ARBA" id="ARBA00022448"/>
    </source>
</evidence>
<dbReference type="PANTHER" id="PTHR23502:SF186">
    <property type="entry name" value="MAJOR FACILITATOR SUPERFAMILY (MFS) PROFILE DOMAIN-CONTAINING PROTEIN"/>
    <property type="match status" value="1"/>
</dbReference>
<dbReference type="Proteomes" id="UP000799776">
    <property type="component" value="Unassembled WGS sequence"/>
</dbReference>
<sequence>MVSEKDVESRRPARIPWFRQVWDQAGITDDVLNAHYDGSGTEEDPYIVQWIDDDPRNPMNYPQVAKWGLTATVAVATLAVAFVSSAYSGGVDQILAQFEVNSEIVTLGISLFVIGFAIGPLLWAPMSELFGRQYLFMGTYAMLTIFNAAAAGSQNIQTLIILRFFAGAFGSSPLTNAGGVIADMFPASQRGLAMTLFASAPFLGPTLGPIVGGFVGETIGWRWIEGIMAIFTGVMWIFGSCVVPETYSPVLLRKRANKLSIMTGKVYKSRADAEQGKVTITQAFKTSLSRPWILLFREPIVLLLSIYMAIVYGTLYMLFAAFPIVYEEVRGWSPGIGGLSFVGVMVGEMFAVAYAVWDNKRYVNTANNSKGGFAPPEARLPPGMVGGIALPIGLFWFAWTNYPNIHWAASIVGAAPFGFGMVLVFLAIMNYLIDAYVIFAASVLAANTVLRSIFGAVFPLFTTYMYAGIGIHWASTIPAFLALICVPFPFLFYRYGPAIRVRCKFAAEADAFMKKMRGDVPDAGGRFQRIKVAGEQGPPQLLGATAADGQRIRRAKSKTSMLSTQSREYEGNPYDIDRVNTHDSFAKTRSRAGSAKSVARSLRK</sequence>
<feature type="region of interest" description="Disordered" evidence="8">
    <location>
        <begin position="585"/>
        <end position="604"/>
    </location>
</feature>
<dbReference type="CDD" id="cd17323">
    <property type="entry name" value="MFS_Tpo1_MDR_like"/>
    <property type="match status" value="1"/>
</dbReference>
<dbReference type="GO" id="GO:0022857">
    <property type="term" value="F:transmembrane transporter activity"/>
    <property type="evidence" value="ECO:0007669"/>
    <property type="project" value="InterPro"/>
</dbReference>
<dbReference type="Pfam" id="PF07690">
    <property type="entry name" value="MFS_1"/>
    <property type="match status" value="1"/>
</dbReference>
<keyword evidence="4 9" id="KW-0812">Transmembrane</keyword>
<feature type="transmembrane region" description="Helical" evidence="9">
    <location>
        <begin position="135"/>
        <end position="154"/>
    </location>
</feature>
<dbReference type="AlphaFoldDB" id="A0A9P4HV61"/>
<accession>A0A9P4HV61</accession>
<evidence type="ECO:0000256" key="6">
    <source>
        <dbReference type="ARBA" id="ARBA00023136"/>
    </source>
</evidence>
<feature type="transmembrane region" description="Helical" evidence="9">
    <location>
        <begin position="405"/>
        <end position="428"/>
    </location>
</feature>
<comment type="subcellular location">
    <subcellularLocation>
        <location evidence="1">Cell membrane</location>
        <topology evidence="1">Multi-pass membrane protein</topology>
    </subcellularLocation>
</comment>
<feature type="transmembrane region" description="Helical" evidence="9">
    <location>
        <begin position="338"/>
        <end position="357"/>
    </location>
</feature>
<proteinExistence type="inferred from homology"/>
<feature type="transmembrane region" description="Helical" evidence="9">
    <location>
        <begin position="104"/>
        <end position="123"/>
    </location>
</feature>
<dbReference type="EMBL" id="ML978725">
    <property type="protein sequence ID" value="KAF2086226.1"/>
    <property type="molecule type" value="Genomic_DNA"/>
</dbReference>
<dbReference type="Gene3D" id="1.20.1250.20">
    <property type="entry name" value="MFS general substrate transporter like domains"/>
    <property type="match status" value="1"/>
</dbReference>
<evidence type="ECO:0000259" key="10">
    <source>
        <dbReference type="PROSITE" id="PS50850"/>
    </source>
</evidence>
<evidence type="ECO:0000256" key="3">
    <source>
        <dbReference type="ARBA" id="ARBA00022475"/>
    </source>
</evidence>
<comment type="caution">
    <text evidence="11">The sequence shown here is derived from an EMBL/GenBank/DDBJ whole genome shotgun (WGS) entry which is preliminary data.</text>
</comment>
<protein>
    <submittedName>
        <fullName evidence="11">MFS general substrate transporter</fullName>
    </submittedName>
</protein>
<dbReference type="GO" id="GO:0005886">
    <property type="term" value="C:plasma membrane"/>
    <property type="evidence" value="ECO:0007669"/>
    <property type="project" value="UniProtKB-SubCell"/>
</dbReference>
<feature type="transmembrane region" description="Helical" evidence="9">
    <location>
        <begin position="160"/>
        <end position="182"/>
    </location>
</feature>
<organism evidence="11 12">
    <name type="scientific">Saccharata proteae CBS 121410</name>
    <dbReference type="NCBI Taxonomy" id="1314787"/>
    <lineage>
        <taxon>Eukaryota</taxon>
        <taxon>Fungi</taxon>
        <taxon>Dikarya</taxon>
        <taxon>Ascomycota</taxon>
        <taxon>Pezizomycotina</taxon>
        <taxon>Dothideomycetes</taxon>
        <taxon>Dothideomycetes incertae sedis</taxon>
        <taxon>Botryosphaeriales</taxon>
        <taxon>Saccharataceae</taxon>
        <taxon>Saccharata</taxon>
    </lineage>
</organism>
<evidence type="ECO:0000256" key="9">
    <source>
        <dbReference type="SAM" id="Phobius"/>
    </source>
</evidence>
<keyword evidence="3" id="KW-1003">Cell membrane</keyword>
<evidence type="ECO:0000256" key="7">
    <source>
        <dbReference type="ARBA" id="ARBA00038459"/>
    </source>
</evidence>
<feature type="region of interest" description="Disordered" evidence="8">
    <location>
        <begin position="555"/>
        <end position="578"/>
    </location>
</feature>
<feature type="transmembrane region" description="Helical" evidence="9">
    <location>
        <begin position="227"/>
        <end position="252"/>
    </location>
</feature>
<feature type="transmembrane region" description="Helical" evidence="9">
    <location>
        <begin position="435"/>
        <end position="458"/>
    </location>
</feature>
<keyword evidence="2" id="KW-0813">Transport</keyword>
<dbReference type="InterPro" id="IPR020846">
    <property type="entry name" value="MFS_dom"/>
</dbReference>
<keyword evidence="6 9" id="KW-0472">Membrane</keyword>
<evidence type="ECO:0000256" key="5">
    <source>
        <dbReference type="ARBA" id="ARBA00022989"/>
    </source>
</evidence>
<keyword evidence="5 9" id="KW-1133">Transmembrane helix</keyword>
<dbReference type="FunFam" id="1.20.1250.20:FF:000266">
    <property type="entry name" value="MFS multidrug transporter, putative"/>
    <property type="match status" value="1"/>
</dbReference>
<dbReference type="OrthoDB" id="446368at2759"/>
<dbReference type="PROSITE" id="PS50850">
    <property type="entry name" value="MFS"/>
    <property type="match status" value="1"/>
</dbReference>
<name>A0A9P4HV61_9PEZI</name>
<dbReference type="SUPFAM" id="SSF103473">
    <property type="entry name" value="MFS general substrate transporter"/>
    <property type="match status" value="1"/>
</dbReference>
<dbReference type="PANTHER" id="PTHR23502">
    <property type="entry name" value="MAJOR FACILITATOR SUPERFAMILY"/>
    <property type="match status" value="1"/>
</dbReference>
<keyword evidence="12" id="KW-1185">Reference proteome</keyword>
<dbReference type="InterPro" id="IPR036259">
    <property type="entry name" value="MFS_trans_sf"/>
</dbReference>
<feature type="transmembrane region" description="Helical" evidence="9">
    <location>
        <begin position="300"/>
        <end position="326"/>
    </location>
</feature>
<reference evidence="11" key="1">
    <citation type="journal article" date="2020" name="Stud. Mycol.">
        <title>101 Dothideomycetes genomes: a test case for predicting lifestyles and emergence of pathogens.</title>
        <authorList>
            <person name="Haridas S."/>
            <person name="Albert R."/>
            <person name="Binder M."/>
            <person name="Bloem J."/>
            <person name="Labutti K."/>
            <person name="Salamov A."/>
            <person name="Andreopoulos B."/>
            <person name="Baker S."/>
            <person name="Barry K."/>
            <person name="Bills G."/>
            <person name="Bluhm B."/>
            <person name="Cannon C."/>
            <person name="Castanera R."/>
            <person name="Culley D."/>
            <person name="Daum C."/>
            <person name="Ezra D."/>
            <person name="Gonzalez J."/>
            <person name="Henrissat B."/>
            <person name="Kuo A."/>
            <person name="Liang C."/>
            <person name="Lipzen A."/>
            <person name="Lutzoni F."/>
            <person name="Magnuson J."/>
            <person name="Mondo S."/>
            <person name="Nolan M."/>
            <person name="Ohm R."/>
            <person name="Pangilinan J."/>
            <person name="Park H.-J."/>
            <person name="Ramirez L."/>
            <person name="Alfaro M."/>
            <person name="Sun H."/>
            <person name="Tritt A."/>
            <person name="Yoshinaga Y."/>
            <person name="Zwiers L.-H."/>
            <person name="Turgeon B."/>
            <person name="Goodwin S."/>
            <person name="Spatafora J."/>
            <person name="Crous P."/>
            <person name="Grigoriev I."/>
        </authorList>
    </citation>
    <scope>NUCLEOTIDE SEQUENCE</scope>
    <source>
        <strain evidence="11">CBS 121410</strain>
    </source>
</reference>
<feature type="transmembrane region" description="Helical" evidence="9">
    <location>
        <begin position="64"/>
        <end position="84"/>
    </location>
</feature>
<dbReference type="InterPro" id="IPR011701">
    <property type="entry name" value="MFS"/>
</dbReference>
<evidence type="ECO:0000256" key="8">
    <source>
        <dbReference type="SAM" id="MobiDB-lite"/>
    </source>
</evidence>
<evidence type="ECO:0000313" key="11">
    <source>
        <dbReference type="EMBL" id="KAF2086226.1"/>
    </source>
</evidence>